<evidence type="ECO:0000259" key="8">
    <source>
        <dbReference type="PROSITE" id="PS50253"/>
    </source>
</evidence>
<evidence type="ECO:0000256" key="1">
    <source>
        <dbReference type="ARBA" id="ARBA00004141"/>
    </source>
</evidence>
<comment type="similarity">
    <text evidence="2 6">Belongs to the cytochrome c oxidase subunit 3 family.</text>
</comment>
<dbReference type="GO" id="GO:0005886">
    <property type="term" value="C:plasma membrane"/>
    <property type="evidence" value="ECO:0007669"/>
    <property type="project" value="UniProtKB-SubCell"/>
</dbReference>
<evidence type="ECO:0000313" key="9">
    <source>
        <dbReference type="EMBL" id="TVO75398.1"/>
    </source>
</evidence>
<dbReference type="CDD" id="cd02862">
    <property type="entry name" value="NorE_like"/>
    <property type="match status" value="1"/>
</dbReference>
<accession>A0A558EBY5</accession>
<dbReference type="GO" id="GO:0004129">
    <property type="term" value="F:cytochrome-c oxidase activity"/>
    <property type="evidence" value="ECO:0007669"/>
    <property type="project" value="InterPro"/>
</dbReference>
<evidence type="ECO:0000256" key="2">
    <source>
        <dbReference type="ARBA" id="ARBA00010581"/>
    </source>
</evidence>
<dbReference type="PROSITE" id="PS50253">
    <property type="entry name" value="COX3"/>
    <property type="match status" value="1"/>
</dbReference>
<feature type="transmembrane region" description="Helical" evidence="7">
    <location>
        <begin position="134"/>
        <end position="160"/>
    </location>
</feature>
<dbReference type="Proteomes" id="UP000318349">
    <property type="component" value="Unassembled WGS sequence"/>
</dbReference>
<feature type="transmembrane region" description="Helical" evidence="7">
    <location>
        <begin position="26"/>
        <end position="46"/>
    </location>
</feature>
<name>A0A558EBY5_9RHOO</name>
<dbReference type="PANTHER" id="PTHR11403">
    <property type="entry name" value="CYTOCHROME C OXIDASE SUBUNIT III"/>
    <property type="match status" value="1"/>
</dbReference>
<dbReference type="GO" id="GO:0019646">
    <property type="term" value="P:aerobic electron transport chain"/>
    <property type="evidence" value="ECO:0007669"/>
    <property type="project" value="InterPro"/>
</dbReference>
<dbReference type="Pfam" id="PF00510">
    <property type="entry name" value="COX3"/>
    <property type="match status" value="1"/>
</dbReference>
<dbReference type="SUPFAM" id="SSF81452">
    <property type="entry name" value="Cytochrome c oxidase subunit III-like"/>
    <property type="match status" value="1"/>
</dbReference>
<dbReference type="EMBL" id="VMNI01000013">
    <property type="protein sequence ID" value="TVO75398.1"/>
    <property type="molecule type" value="Genomic_DNA"/>
</dbReference>
<keyword evidence="5 7" id="KW-0472">Membrane</keyword>
<evidence type="ECO:0000256" key="6">
    <source>
        <dbReference type="RuleBase" id="RU003376"/>
    </source>
</evidence>
<evidence type="ECO:0000256" key="3">
    <source>
        <dbReference type="ARBA" id="ARBA00022692"/>
    </source>
</evidence>
<sequence>MRAHPVVGSVLPTPRDGRRLPGVEGVWAFVFADMTVFAVMFASFMIDRHENPALFEASRQALSLDFGAVNTLILLTSSMFVVLAIDALKHAHPRLAPVFFALALTCGLAFIVSKTLEYMAKFDAGISMLTNDFFMYYFIMTGMHLGHVVVGNVILAVLWFKSRSVSASGGNLTVYESGATYWHMVDLLWICLFPLLYLVR</sequence>
<feature type="transmembrane region" description="Helical" evidence="7">
    <location>
        <begin position="67"/>
        <end position="88"/>
    </location>
</feature>
<keyword evidence="4 7" id="KW-1133">Transmembrane helix</keyword>
<dbReference type="InterPro" id="IPR035973">
    <property type="entry name" value="Cyt_c_oxidase_su3-like_sf"/>
</dbReference>
<evidence type="ECO:0000256" key="4">
    <source>
        <dbReference type="ARBA" id="ARBA00022989"/>
    </source>
</evidence>
<gene>
    <name evidence="9" type="ORF">FHP89_13680</name>
</gene>
<dbReference type="Gene3D" id="1.20.120.80">
    <property type="entry name" value="Cytochrome c oxidase, subunit III, four-helix bundle"/>
    <property type="match status" value="1"/>
</dbReference>
<feature type="transmembrane region" description="Helical" evidence="7">
    <location>
        <begin position="94"/>
        <end position="113"/>
    </location>
</feature>
<evidence type="ECO:0000313" key="10">
    <source>
        <dbReference type="Proteomes" id="UP000318349"/>
    </source>
</evidence>
<keyword evidence="3 6" id="KW-0812">Transmembrane</keyword>
<feature type="domain" description="Heme-copper oxidase subunit III family profile" evidence="8">
    <location>
        <begin position="25"/>
        <end position="200"/>
    </location>
</feature>
<dbReference type="InterPro" id="IPR013833">
    <property type="entry name" value="Cyt_c_oxidase_su3_a-hlx"/>
</dbReference>
<dbReference type="PANTHER" id="PTHR11403:SF6">
    <property type="entry name" value="NITRIC OXIDE REDUCTASE SUBUNIT E"/>
    <property type="match status" value="1"/>
</dbReference>
<reference evidence="9 10" key="1">
    <citation type="submission" date="2019-07" db="EMBL/GenBank/DDBJ databases">
        <title>The pathways for chlorine oxyanion respiration interact through the shared metabolite chlorate.</title>
        <authorList>
            <person name="Barnum T.P."/>
            <person name="Cheng Y."/>
            <person name="Hill K.A."/>
            <person name="Lucas L.N."/>
            <person name="Carlson H.K."/>
            <person name="Coates J.D."/>
        </authorList>
    </citation>
    <scope>NUCLEOTIDE SEQUENCE [LARGE SCALE GENOMIC DNA]</scope>
    <source>
        <strain evidence="9 10">SFB-1</strain>
    </source>
</reference>
<organism evidence="9 10">
    <name type="scientific">Denitromonas halophila</name>
    <dbReference type="NCBI Taxonomy" id="1629404"/>
    <lineage>
        <taxon>Bacteria</taxon>
        <taxon>Pseudomonadati</taxon>
        <taxon>Pseudomonadota</taxon>
        <taxon>Betaproteobacteria</taxon>
        <taxon>Rhodocyclales</taxon>
        <taxon>Zoogloeaceae</taxon>
        <taxon>Denitromonas</taxon>
    </lineage>
</organism>
<dbReference type="AlphaFoldDB" id="A0A558EBY5"/>
<dbReference type="InterPro" id="IPR000298">
    <property type="entry name" value="Cyt_c_oxidase-like_su3"/>
</dbReference>
<evidence type="ECO:0000256" key="5">
    <source>
        <dbReference type="ARBA" id="ARBA00023136"/>
    </source>
</evidence>
<evidence type="ECO:0000256" key="7">
    <source>
        <dbReference type="SAM" id="Phobius"/>
    </source>
</evidence>
<comment type="subcellular location">
    <subcellularLocation>
        <location evidence="6">Cell membrane</location>
        <topology evidence="6">Multi-pass membrane protein</topology>
    </subcellularLocation>
    <subcellularLocation>
        <location evidence="1">Membrane</location>
        <topology evidence="1">Multi-pass membrane protein</topology>
    </subcellularLocation>
</comment>
<dbReference type="InterPro" id="IPR024791">
    <property type="entry name" value="Cyt_c/ubiquinol_Oxase_su3"/>
</dbReference>
<protein>
    <submittedName>
        <fullName evidence="9">Cytochrome c oxidase subunit 3 family protein</fullName>
    </submittedName>
</protein>
<comment type="caution">
    <text evidence="9">The sequence shown here is derived from an EMBL/GenBank/DDBJ whole genome shotgun (WGS) entry which is preliminary data.</text>
</comment>
<proteinExistence type="inferred from homology"/>
<feature type="transmembrane region" description="Helical" evidence="7">
    <location>
        <begin position="180"/>
        <end position="199"/>
    </location>
</feature>